<feature type="transmembrane region" description="Helical" evidence="1">
    <location>
        <begin position="112"/>
        <end position="132"/>
    </location>
</feature>
<keyword evidence="1" id="KW-0812">Transmembrane</keyword>
<evidence type="ECO:0000313" key="2">
    <source>
        <dbReference type="EMBL" id="BAO45292.1"/>
    </source>
</evidence>
<keyword evidence="1" id="KW-0472">Membrane</keyword>
<evidence type="ECO:0000313" key="3">
    <source>
        <dbReference type="Proteomes" id="UP000031631"/>
    </source>
</evidence>
<reference evidence="2 3" key="1">
    <citation type="journal article" date="2014" name="PLoS ONE">
        <title>Physiological and genomic features of a novel sulfur-oxidizing gammaproteobacterium belonging to a previously uncultivated symbiotic lineage isolated from a hydrothermal vent.</title>
        <authorList>
            <person name="Nunoura T."/>
            <person name="Takaki Y."/>
            <person name="Kazama H."/>
            <person name="Kakuta J."/>
            <person name="Shimamura S."/>
            <person name="Makita H."/>
            <person name="Hirai M."/>
            <person name="Miyazaki M."/>
            <person name="Takai K."/>
        </authorList>
    </citation>
    <scope>NUCLEOTIDE SEQUENCE [LARGE SCALE GENOMIC DNA]</scope>
    <source>
        <strain evidence="2 3">Hiromi1</strain>
    </source>
</reference>
<organism evidence="2 3">
    <name type="scientific">Thiolapillus brandeum</name>
    <dbReference type="NCBI Taxonomy" id="1076588"/>
    <lineage>
        <taxon>Bacteria</taxon>
        <taxon>Pseudomonadati</taxon>
        <taxon>Pseudomonadota</taxon>
        <taxon>Gammaproteobacteria</taxon>
        <taxon>Chromatiales</taxon>
        <taxon>Sedimenticolaceae</taxon>
        <taxon>Thiolapillus</taxon>
    </lineage>
</organism>
<dbReference type="RefSeq" id="WP_041068756.1">
    <property type="nucleotide sequence ID" value="NZ_AP012273.1"/>
</dbReference>
<feature type="transmembrane region" description="Helical" evidence="1">
    <location>
        <begin position="51"/>
        <end position="76"/>
    </location>
</feature>
<dbReference type="AlphaFoldDB" id="A0A7U6JIY1"/>
<keyword evidence="3" id="KW-1185">Reference proteome</keyword>
<keyword evidence="1" id="KW-1133">Transmembrane helix</keyword>
<protein>
    <submittedName>
        <fullName evidence="2">Uncharacterized protein</fullName>
    </submittedName>
</protein>
<evidence type="ECO:0000256" key="1">
    <source>
        <dbReference type="SAM" id="Phobius"/>
    </source>
</evidence>
<name>A0A7U6JIY1_9GAMM</name>
<dbReference type="Proteomes" id="UP000031631">
    <property type="component" value="Chromosome"/>
</dbReference>
<accession>A0A7U6JIY1</accession>
<gene>
    <name evidence="2" type="ORF">TBH_C2382</name>
</gene>
<dbReference type="KEGG" id="tbn:TBH_C2382"/>
<sequence length="147" mass="15827">MNQTLNAFISMAAGSMVALISSWLLGYTAAIPMPTAWLDWFNGSLGGYAGLVAWEMLVVQFPGVGLLAACIAFLVVRYVALPWWQACLFIIAGELGTVFLLSPQIISLGGLLLLQHAHETVLIICVLIAGYVSARHKAVVQRVSNPR</sequence>
<feature type="transmembrane region" description="Helical" evidence="1">
    <location>
        <begin position="83"/>
        <end position="106"/>
    </location>
</feature>
<dbReference type="EMBL" id="AP012273">
    <property type="protein sequence ID" value="BAO45292.1"/>
    <property type="molecule type" value="Genomic_DNA"/>
</dbReference>
<proteinExistence type="predicted"/>
<feature type="transmembrane region" description="Helical" evidence="1">
    <location>
        <begin position="7"/>
        <end position="31"/>
    </location>
</feature>